<feature type="region of interest" description="Disordered" evidence="5">
    <location>
        <begin position="427"/>
        <end position="512"/>
    </location>
</feature>
<organism evidence="7 8">
    <name type="scientific">Powellomyces hirtus</name>
    <dbReference type="NCBI Taxonomy" id="109895"/>
    <lineage>
        <taxon>Eukaryota</taxon>
        <taxon>Fungi</taxon>
        <taxon>Fungi incertae sedis</taxon>
        <taxon>Chytridiomycota</taxon>
        <taxon>Chytridiomycota incertae sedis</taxon>
        <taxon>Chytridiomycetes</taxon>
        <taxon>Spizellomycetales</taxon>
        <taxon>Powellomycetaceae</taxon>
        <taxon>Powellomyces</taxon>
    </lineage>
</organism>
<evidence type="ECO:0000313" key="7">
    <source>
        <dbReference type="EMBL" id="TPX60363.1"/>
    </source>
</evidence>
<evidence type="ECO:0000256" key="3">
    <source>
        <dbReference type="ARBA" id="ARBA00022989"/>
    </source>
</evidence>
<dbReference type="STRING" id="109895.A0A507E8H2"/>
<feature type="compositionally biased region" description="Polar residues" evidence="5">
    <location>
        <begin position="434"/>
        <end position="456"/>
    </location>
</feature>
<evidence type="ECO:0000256" key="1">
    <source>
        <dbReference type="ARBA" id="ARBA00004141"/>
    </source>
</evidence>
<keyword evidence="4 6" id="KW-0472">Membrane</keyword>
<dbReference type="Pfam" id="PF03619">
    <property type="entry name" value="Solute_trans_a"/>
    <property type="match status" value="1"/>
</dbReference>
<feature type="transmembrane region" description="Helical" evidence="6">
    <location>
        <begin position="85"/>
        <end position="106"/>
    </location>
</feature>
<name>A0A507E8H2_9FUNG</name>
<keyword evidence="2 6" id="KW-0812">Transmembrane</keyword>
<feature type="transmembrane region" description="Helical" evidence="6">
    <location>
        <begin position="294"/>
        <end position="314"/>
    </location>
</feature>
<comment type="caution">
    <text evidence="7">The sequence shown here is derived from an EMBL/GenBank/DDBJ whole genome shotgun (WGS) entry which is preliminary data.</text>
</comment>
<feature type="transmembrane region" description="Helical" evidence="6">
    <location>
        <begin position="220"/>
        <end position="239"/>
    </location>
</feature>
<feature type="transmembrane region" description="Helical" evidence="6">
    <location>
        <begin position="126"/>
        <end position="145"/>
    </location>
</feature>
<dbReference type="InterPro" id="IPR005178">
    <property type="entry name" value="Ostalpha/TMEM184C"/>
</dbReference>
<evidence type="ECO:0000256" key="6">
    <source>
        <dbReference type="SAM" id="Phobius"/>
    </source>
</evidence>
<keyword evidence="3 6" id="KW-1133">Transmembrane helix</keyword>
<sequence>MVVPPRDLKRLKSLNLVDTVLAQTFRTILRLKPQTMAAATIFRILIRDDEALTNDTTITHEEEEDECAALKGPNFDPNSPEFHTVVMFFNITCVLAAVATLASFWLCWRHFQHYFQPQFQRWIVRIVLMVPVYSVASCLSFRFFWYTPYIDVVRDSYEAFVLYSFHTLLLHYLGPDLDAQHARMAGKAVKRYPAPFCCWWYNPAGYAFLLNTRYLVLQYVVVRPFTTVLAMILTIFGALCPNSSSPAHGQFWVTYTNLISSTAAVYGLFTLYLVISHDIKEHHPLWKMLAVKFIVFFTFWQGLVLSGLISIGVIKPTKYYDSESTADMISAFLVCAEMLIAAALHVKAFPHSEFVDPLNRSLRTRVGPAILDSLSPMHILRDIASAPKEVRTHRKRRKARRAKRQLNGVVGDIFDSDSISMVDVDIDGKRRSSHGSSMKSPSRSPGRNWSAASTPLKSVPAVDDASEEQSEDGSEDSGDSGDSYEQRLEAGRGLGGGRFTSSDPLKPEDIDL</sequence>
<dbReference type="Proteomes" id="UP000318582">
    <property type="component" value="Unassembled WGS sequence"/>
</dbReference>
<dbReference type="SMART" id="SM01417">
    <property type="entry name" value="Solute_trans_a"/>
    <property type="match status" value="1"/>
</dbReference>
<evidence type="ECO:0008006" key="9">
    <source>
        <dbReference type="Google" id="ProtNLM"/>
    </source>
</evidence>
<evidence type="ECO:0000256" key="4">
    <source>
        <dbReference type="ARBA" id="ARBA00023136"/>
    </source>
</evidence>
<proteinExistence type="predicted"/>
<evidence type="ECO:0000256" key="2">
    <source>
        <dbReference type="ARBA" id="ARBA00022692"/>
    </source>
</evidence>
<dbReference type="EMBL" id="QEAQ01000015">
    <property type="protein sequence ID" value="TPX60363.1"/>
    <property type="molecule type" value="Genomic_DNA"/>
</dbReference>
<feature type="transmembrane region" description="Helical" evidence="6">
    <location>
        <begin position="251"/>
        <end position="274"/>
    </location>
</feature>
<keyword evidence="8" id="KW-1185">Reference proteome</keyword>
<gene>
    <name evidence="7" type="ORF">PhCBS80983_g01826</name>
</gene>
<accession>A0A507E8H2</accession>
<dbReference type="AlphaFoldDB" id="A0A507E8H2"/>
<evidence type="ECO:0000313" key="8">
    <source>
        <dbReference type="Proteomes" id="UP000318582"/>
    </source>
</evidence>
<comment type="subcellular location">
    <subcellularLocation>
        <location evidence="1">Membrane</location>
        <topology evidence="1">Multi-pass membrane protein</topology>
    </subcellularLocation>
</comment>
<feature type="compositionally biased region" description="Acidic residues" evidence="5">
    <location>
        <begin position="464"/>
        <end position="479"/>
    </location>
</feature>
<dbReference type="GO" id="GO:0016020">
    <property type="term" value="C:membrane"/>
    <property type="evidence" value="ECO:0007669"/>
    <property type="project" value="UniProtKB-SubCell"/>
</dbReference>
<evidence type="ECO:0000256" key="5">
    <source>
        <dbReference type="SAM" id="MobiDB-lite"/>
    </source>
</evidence>
<protein>
    <recommendedName>
        <fullName evidence="9">Organic solute transporter Ostalpha-domain-containing protein</fullName>
    </recommendedName>
</protein>
<dbReference type="PANTHER" id="PTHR23423">
    <property type="entry name" value="ORGANIC SOLUTE TRANSPORTER-RELATED"/>
    <property type="match status" value="1"/>
</dbReference>
<feature type="transmembrane region" description="Helical" evidence="6">
    <location>
        <begin position="326"/>
        <end position="344"/>
    </location>
</feature>
<reference evidence="7 8" key="1">
    <citation type="journal article" date="2019" name="Sci. Rep.">
        <title>Comparative genomics of chytrid fungi reveal insights into the obligate biotrophic and pathogenic lifestyle of Synchytrium endobioticum.</title>
        <authorList>
            <person name="van de Vossenberg B.T.L.H."/>
            <person name="Warris S."/>
            <person name="Nguyen H.D.T."/>
            <person name="van Gent-Pelzer M.P.E."/>
            <person name="Joly D.L."/>
            <person name="van de Geest H.C."/>
            <person name="Bonants P.J.M."/>
            <person name="Smith D.S."/>
            <person name="Levesque C.A."/>
            <person name="van der Lee T.A.J."/>
        </authorList>
    </citation>
    <scope>NUCLEOTIDE SEQUENCE [LARGE SCALE GENOMIC DNA]</scope>
    <source>
        <strain evidence="7 8">CBS 809.83</strain>
    </source>
</reference>